<dbReference type="Pfam" id="PF13356">
    <property type="entry name" value="Arm-DNA-bind_3"/>
    <property type="match status" value="1"/>
</dbReference>
<dbReference type="Gene3D" id="3.30.160.390">
    <property type="entry name" value="Integrase, DNA-binding domain"/>
    <property type="match status" value="1"/>
</dbReference>
<name>A0ABT0BHE4_9SPHN</name>
<dbReference type="PANTHER" id="PTHR30629:SF2">
    <property type="entry name" value="PROPHAGE INTEGRASE INTS-RELATED"/>
    <property type="match status" value="1"/>
</dbReference>
<keyword evidence="2" id="KW-0229">DNA integration</keyword>
<feature type="domain" description="Tyr recombinase" evidence="6">
    <location>
        <begin position="202"/>
        <end position="386"/>
    </location>
</feature>
<gene>
    <name evidence="7" type="ORF">MTR62_17545</name>
</gene>
<dbReference type="Gene3D" id="1.10.150.130">
    <property type="match status" value="1"/>
</dbReference>
<evidence type="ECO:0000256" key="1">
    <source>
        <dbReference type="ARBA" id="ARBA00008857"/>
    </source>
</evidence>
<dbReference type="Gene3D" id="1.10.443.10">
    <property type="entry name" value="Intergrase catalytic core"/>
    <property type="match status" value="1"/>
</dbReference>
<dbReference type="InterPro" id="IPR025166">
    <property type="entry name" value="Integrase_DNA_bind_dom"/>
</dbReference>
<keyword evidence="8" id="KW-1185">Reference proteome</keyword>
<comment type="caution">
    <text evidence="7">The sequence shown here is derived from an EMBL/GenBank/DDBJ whole genome shotgun (WGS) entry which is preliminary data.</text>
</comment>
<evidence type="ECO:0000256" key="2">
    <source>
        <dbReference type="ARBA" id="ARBA00022908"/>
    </source>
</evidence>
<keyword evidence="3 7" id="KW-0238">DNA-binding</keyword>
<feature type="region of interest" description="Disordered" evidence="5">
    <location>
        <begin position="396"/>
        <end position="441"/>
    </location>
</feature>
<dbReference type="SUPFAM" id="SSF56349">
    <property type="entry name" value="DNA breaking-rejoining enzymes"/>
    <property type="match status" value="1"/>
</dbReference>
<dbReference type="InterPro" id="IPR002104">
    <property type="entry name" value="Integrase_catalytic"/>
</dbReference>
<evidence type="ECO:0000259" key="6">
    <source>
        <dbReference type="PROSITE" id="PS51898"/>
    </source>
</evidence>
<dbReference type="Pfam" id="PF22022">
    <property type="entry name" value="Phage_int_M"/>
    <property type="match status" value="1"/>
</dbReference>
<sequence>MSLTDFTIKNAKPQAKTYKLGDGAGLYLQVNPSGSKLWRMKYRWERREKKLAIGPYPLISLAEARARRDQARLQLLEGIDPSREKILANYLAQASGDDPFGKVAQEFIDKRRREGMSESTATKSEYYITRLGSAISRLPIGAITTIEILVALRRIEAKGNYETAKRVLQLAGRVFRYGVATARIVSDPTRDLRGALIAPRPKHYGAIVEADRVGELLRAIDGYDGQELTRLAMQILPHVFVRPGELRHAEWHEVDFDAAIWTIPTEKMKMRRAHQVPLSRQSIEILCRVEEISGPTGYVFPSIRSRRRPMSENTINAALRRLGFSGDEMTAHGFRAMASTLLNESGQWSPDAIERALAHGDSNKVRAAYHRGMHWKERVEMAQWWSDNLDTLRKAAGRRTGHGRPAGTGPVRTRRGDAIRDDTRRGPRERGGNRTSSRSWN</sequence>
<protein>
    <submittedName>
        <fullName evidence="7">Integrase arm-type DNA-binding domain-containing protein</fullName>
    </submittedName>
</protein>
<dbReference type="EMBL" id="JALHLF010000106">
    <property type="protein sequence ID" value="MCJ2184481.1"/>
    <property type="molecule type" value="Genomic_DNA"/>
</dbReference>
<keyword evidence="4" id="KW-0233">DNA recombination</keyword>
<reference evidence="7" key="1">
    <citation type="submission" date="2022-03" db="EMBL/GenBank/DDBJ databases">
        <title>Identification of a novel bacterium isolated from mangrove sediments.</title>
        <authorList>
            <person name="Pan X."/>
        </authorList>
    </citation>
    <scope>NUCLEOTIDE SEQUENCE</scope>
    <source>
        <strain evidence="7">B1949</strain>
    </source>
</reference>
<dbReference type="GO" id="GO:0003677">
    <property type="term" value="F:DNA binding"/>
    <property type="evidence" value="ECO:0007669"/>
    <property type="project" value="UniProtKB-KW"/>
</dbReference>
<dbReference type="Pfam" id="PF00589">
    <property type="entry name" value="Phage_integrase"/>
    <property type="match status" value="1"/>
</dbReference>
<dbReference type="InterPro" id="IPR011010">
    <property type="entry name" value="DNA_brk_join_enz"/>
</dbReference>
<dbReference type="PROSITE" id="PS51898">
    <property type="entry name" value="TYR_RECOMBINASE"/>
    <property type="match status" value="1"/>
</dbReference>
<evidence type="ECO:0000256" key="5">
    <source>
        <dbReference type="SAM" id="MobiDB-lite"/>
    </source>
</evidence>
<dbReference type="CDD" id="cd00801">
    <property type="entry name" value="INT_P4_C"/>
    <property type="match status" value="1"/>
</dbReference>
<dbReference type="Proteomes" id="UP001162881">
    <property type="component" value="Unassembled WGS sequence"/>
</dbReference>
<evidence type="ECO:0000313" key="8">
    <source>
        <dbReference type="Proteomes" id="UP001162881"/>
    </source>
</evidence>
<dbReference type="RefSeq" id="WP_244023355.1">
    <property type="nucleotide sequence ID" value="NZ_JALHLF010000106.1"/>
</dbReference>
<dbReference type="InterPro" id="IPR053876">
    <property type="entry name" value="Phage_int_M"/>
</dbReference>
<dbReference type="PANTHER" id="PTHR30629">
    <property type="entry name" value="PROPHAGE INTEGRASE"/>
    <property type="match status" value="1"/>
</dbReference>
<organism evidence="7 8">
    <name type="scientific">Novosphingobium organovorum</name>
    <dbReference type="NCBI Taxonomy" id="2930092"/>
    <lineage>
        <taxon>Bacteria</taxon>
        <taxon>Pseudomonadati</taxon>
        <taxon>Pseudomonadota</taxon>
        <taxon>Alphaproteobacteria</taxon>
        <taxon>Sphingomonadales</taxon>
        <taxon>Sphingomonadaceae</taxon>
        <taxon>Novosphingobium</taxon>
    </lineage>
</organism>
<evidence type="ECO:0000256" key="3">
    <source>
        <dbReference type="ARBA" id="ARBA00023125"/>
    </source>
</evidence>
<evidence type="ECO:0000256" key="4">
    <source>
        <dbReference type="ARBA" id="ARBA00023172"/>
    </source>
</evidence>
<dbReference type="InterPro" id="IPR013762">
    <property type="entry name" value="Integrase-like_cat_sf"/>
</dbReference>
<feature type="compositionally biased region" description="Basic and acidic residues" evidence="5">
    <location>
        <begin position="414"/>
        <end position="432"/>
    </location>
</feature>
<proteinExistence type="inferred from homology"/>
<evidence type="ECO:0000313" key="7">
    <source>
        <dbReference type="EMBL" id="MCJ2184481.1"/>
    </source>
</evidence>
<dbReference type="InterPro" id="IPR010998">
    <property type="entry name" value="Integrase_recombinase_N"/>
</dbReference>
<dbReference type="InterPro" id="IPR050808">
    <property type="entry name" value="Phage_Integrase"/>
</dbReference>
<dbReference type="InterPro" id="IPR038488">
    <property type="entry name" value="Integrase_DNA-bd_sf"/>
</dbReference>
<accession>A0ABT0BHE4</accession>
<comment type="similarity">
    <text evidence="1">Belongs to the 'phage' integrase family.</text>
</comment>